<dbReference type="Proteomes" id="UP001432027">
    <property type="component" value="Unassembled WGS sequence"/>
</dbReference>
<dbReference type="CDD" id="cd09917">
    <property type="entry name" value="F-box_SF"/>
    <property type="match status" value="1"/>
</dbReference>
<sequence>FRFSTNLLEMDIFSLPDVCLREIMKRVTMKDLLKLHLVCRAFEQLVAHTNAGRFEKGCISRWTMNIRRGGRGSIEGESGVLVRLDDLEVKLTDDRLFRLLQMQPR</sequence>
<evidence type="ECO:0000259" key="1">
    <source>
        <dbReference type="PROSITE" id="PS50181"/>
    </source>
</evidence>
<accession>A0AAV5T878</accession>
<gene>
    <name evidence="2" type="ORF">PENTCL1PPCAC_13293</name>
</gene>
<dbReference type="SMART" id="SM00256">
    <property type="entry name" value="FBOX"/>
    <property type="match status" value="1"/>
</dbReference>
<organism evidence="2 3">
    <name type="scientific">Pristionchus entomophagus</name>
    <dbReference type="NCBI Taxonomy" id="358040"/>
    <lineage>
        <taxon>Eukaryota</taxon>
        <taxon>Metazoa</taxon>
        <taxon>Ecdysozoa</taxon>
        <taxon>Nematoda</taxon>
        <taxon>Chromadorea</taxon>
        <taxon>Rhabditida</taxon>
        <taxon>Rhabditina</taxon>
        <taxon>Diplogasteromorpha</taxon>
        <taxon>Diplogasteroidea</taxon>
        <taxon>Neodiplogasteridae</taxon>
        <taxon>Pristionchus</taxon>
    </lineage>
</organism>
<name>A0AAV5T878_9BILA</name>
<dbReference type="EMBL" id="BTSX01000003">
    <property type="protein sequence ID" value="GMS91117.1"/>
    <property type="molecule type" value="Genomic_DNA"/>
</dbReference>
<evidence type="ECO:0000313" key="3">
    <source>
        <dbReference type="Proteomes" id="UP001432027"/>
    </source>
</evidence>
<feature type="non-terminal residue" evidence="2">
    <location>
        <position position="1"/>
    </location>
</feature>
<dbReference type="InterPro" id="IPR036047">
    <property type="entry name" value="F-box-like_dom_sf"/>
</dbReference>
<keyword evidence="3" id="KW-1185">Reference proteome</keyword>
<dbReference type="InterPro" id="IPR001810">
    <property type="entry name" value="F-box_dom"/>
</dbReference>
<feature type="domain" description="F-box" evidence="1">
    <location>
        <begin position="9"/>
        <end position="57"/>
    </location>
</feature>
<reference evidence="2" key="1">
    <citation type="submission" date="2023-10" db="EMBL/GenBank/DDBJ databases">
        <title>Genome assembly of Pristionchus species.</title>
        <authorList>
            <person name="Yoshida K."/>
            <person name="Sommer R.J."/>
        </authorList>
    </citation>
    <scope>NUCLEOTIDE SEQUENCE</scope>
    <source>
        <strain evidence="2">RS0144</strain>
    </source>
</reference>
<protein>
    <recommendedName>
        <fullName evidence="1">F-box domain-containing protein</fullName>
    </recommendedName>
</protein>
<dbReference type="PROSITE" id="PS50181">
    <property type="entry name" value="FBOX"/>
    <property type="match status" value="1"/>
</dbReference>
<comment type="caution">
    <text evidence="2">The sequence shown here is derived from an EMBL/GenBank/DDBJ whole genome shotgun (WGS) entry which is preliminary data.</text>
</comment>
<dbReference type="Gene3D" id="1.20.1280.50">
    <property type="match status" value="1"/>
</dbReference>
<feature type="non-terminal residue" evidence="2">
    <location>
        <position position="105"/>
    </location>
</feature>
<dbReference type="Pfam" id="PF00646">
    <property type="entry name" value="F-box"/>
    <property type="match status" value="1"/>
</dbReference>
<dbReference type="AlphaFoldDB" id="A0AAV5T878"/>
<proteinExistence type="predicted"/>
<dbReference type="SUPFAM" id="SSF81383">
    <property type="entry name" value="F-box domain"/>
    <property type="match status" value="1"/>
</dbReference>
<evidence type="ECO:0000313" key="2">
    <source>
        <dbReference type="EMBL" id="GMS91117.1"/>
    </source>
</evidence>